<name>A0A8C3XTZ9_CHESE</name>
<dbReference type="FunFam" id="3.40.50.300:FF:000703">
    <property type="entry name" value="Sulfotransferase"/>
    <property type="match status" value="1"/>
</dbReference>
<keyword evidence="5" id="KW-0735">Signal-anchor</keyword>
<dbReference type="InterPro" id="IPR000863">
    <property type="entry name" value="Sulfotransferase_dom"/>
</dbReference>
<dbReference type="GO" id="GO:0001517">
    <property type="term" value="F:N-acetylglucosamine 6-O-sulfotransferase activity"/>
    <property type="evidence" value="ECO:0007669"/>
    <property type="project" value="UniProtKB-ARBA"/>
</dbReference>
<evidence type="ECO:0000256" key="6">
    <source>
        <dbReference type="ARBA" id="ARBA00022989"/>
    </source>
</evidence>
<evidence type="ECO:0000256" key="10">
    <source>
        <dbReference type="ARBA" id="ARBA00023277"/>
    </source>
</evidence>
<evidence type="ECO:0000256" key="4">
    <source>
        <dbReference type="ARBA" id="ARBA00022692"/>
    </source>
</evidence>
<dbReference type="AlphaFoldDB" id="A0A8C3XTZ9"/>
<comment type="subcellular location">
    <subcellularLocation>
        <location evidence="1">Golgi apparatus membrane</location>
        <topology evidence="1">Single-pass type II membrane protein</topology>
    </subcellularLocation>
</comment>
<dbReference type="GO" id="GO:0018146">
    <property type="term" value="P:keratan sulfate proteoglycan biosynthetic process"/>
    <property type="evidence" value="ECO:0007669"/>
    <property type="project" value="TreeGrafter"/>
</dbReference>
<feature type="transmembrane region" description="Helical" evidence="12">
    <location>
        <begin position="24"/>
        <end position="43"/>
    </location>
</feature>
<comment type="similarity">
    <text evidence="2">Belongs to the sulfotransferase 1 family. Gal/GlcNAc/GalNAc subfamily.</text>
</comment>
<dbReference type="GO" id="GO:0006790">
    <property type="term" value="P:sulfur compound metabolic process"/>
    <property type="evidence" value="ECO:0007669"/>
    <property type="project" value="TreeGrafter"/>
</dbReference>
<keyword evidence="9" id="KW-0325">Glycoprotein</keyword>
<evidence type="ECO:0000256" key="2">
    <source>
        <dbReference type="ARBA" id="ARBA00005530"/>
    </source>
</evidence>
<evidence type="ECO:0000256" key="8">
    <source>
        <dbReference type="ARBA" id="ARBA00023136"/>
    </source>
</evidence>
<protein>
    <recommendedName>
        <fullName evidence="11">Sulfotransferase</fullName>
        <ecNumber evidence="11">2.8.2.-</ecNumber>
    </recommendedName>
</protein>
<evidence type="ECO:0000256" key="9">
    <source>
        <dbReference type="ARBA" id="ARBA00023180"/>
    </source>
</evidence>
<keyword evidence="8 12" id="KW-0472">Membrane</keyword>
<dbReference type="Proteomes" id="UP000694403">
    <property type="component" value="Unplaced"/>
</dbReference>
<keyword evidence="10" id="KW-0119">Carbohydrate metabolism</keyword>
<evidence type="ECO:0000256" key="5">
    <source>
        <dbReference type="ARBA" id="ARBA00022968"/>
    </source>
</evidence>
<dbReference type="Pfam" id="PF00685">
    <property type="entry name" value="Sulfotransfer_1"/>
    <property type="match status" value="1"/>
</dbReference>
<keyword evidence="7" id="KW-0333">Golgi apparatus</keyword>
<evidence type="ECO:0000256" key="1">
    <source>
        <dbReference type="ARBA" id="ARBA00004323"/>
    </source>
</evidence>
<dbReference type="GO" id="GO:0000139">
    <property type="term" value="C:Golgi membrane"/>
    <property type="evidence" value="ECO:0007669"/>
    <property type="project" value="UniProtKB-SubCell"/>
</dbReference>
<sequence length="395" mass="44608">GPGSVCGRFHNLGRMFTRVATRRLLLLLSSAFLLLWLGCWHGAAPPPPGRTHVLLLSSWRSGSTFAGQLFSQHPDVFYLMEPAKHVWHHLPGGSPELLQWPARDLLRALFQCETAALQDFVPQPRWVSQIFMWPMSWALCSPPACGAFRRGDIVRPAECQAHCDTSPFGKAAEACVTYSHVALKVVRFFQLEALYPLLADPALDLRIIHQVRDPRAVYASHQLISLYPDDLLISRAHDATPNARLVMRKVCHSHAGMYLAALRHPPPALRGRYLLTRYEDLVRDPLGQVAEWYRYAGLASSPRLKAWVHNITHWAGPLDPEVLPVRRDASKVSQAWRNQLSFHQVQEVQEICKPATEVFGYRPVSSEEEQRDLAKDLVLPREEIEAQTKGWGGLL</sequence>
<reference evidence="14" key="2">
    <citation type="submission" date="2025-09" db="UniProtKB">
        <authorList>
            <consortium name="Ensembl"/>
        </authorList>
    </citation>
    <scope>IDENTIFICATION</scope>
</reference>
<keyword evidence="4 12" id="KW-0812">Transmembrane</keyword>
<accession>A0A8C3XTZ9</accession>
<dbReference type="Ensembl" id="ENSCSRT00000024971.1">
    <property type="protein sequence ID" value="ENSCSRP00000023941.1"/>
    <property type="gene ID" value="ENSCSRG00000017986.1"/>
</dbReference>
<dbReference type="InterPro" id="IPR051135">
    <property type="entry name" value="Gal/GlcNAc/GalNAc_ST"/>
</dbReference>
<keyword evidence="15" id="KW-1185">Reference proteome</keyword>
<keyword evidence="3 11" id="KW-0808">Transferase</keyword>
<feature type="domain" description="Sulfotransferase" evidence="13">
    <location>
        <begin position="51"/>
        <end position="305"/>
    </location>
</feature>
<dbReference type="SUPFAM" id="SSF52540">
    <property type="entry name" value="P-loop containing nucleoside triphosphate hydrolases"/>
    <property type="match status" value="1"/>
</dbReference>
<reference evidence="14" key="1">
    <citation type="submission" date="2025-08" db="UniProtKB">
        <authorList>
            <consortium name="Ensembl"/>
        </authorList>
    </citation>
    <scope>IDENTIFICATION</scope>
</reference>
<evidence type="ECO:0000313" key="15">
    <source>
        <dbReference type="Proteomes" id="UP000694403"/>
    </source>
</evidence>
<dbReference type="Gene3D" id="3.40.50.300">
    <property type="entry name" value="P-loop containing nucleotide triphosphate hydrolases"/>
    <property type="match status" value="1"/>
</dbReference>
<evidence type="ECO:0000256" key="7">
    <source>
        <dbReference type="ARBA" id="ARBA00023034"/>
    </source>
</evidence>
<evidence type="ECO:0000259" key="13">
    <source>
        <dbReference type="Pfam" id="PF00685"/>
    </source>
</evidence>
<evidence type="ECO:0000256" key="3">
    <source>
        <dbReference type="ARBA" id="ARBA00022679"/>
    </source>
</evidence>
<dbReference type="PANTHER" id="PTHR10704">
    <property type="entry name" value="CARBOHYDRATE SULFOTRANSFERASE"/>
    <property type="match status" value="1"/>
</dbReference>
<dbReference type="GO" id="GO:0006044">
    <property type="term" value="P:N-acetylglucosamine metabolic process"/>
    <property type="evidence" value="ECO:0007669"/>
    <property type="project" value="TreeGrafter"/>
</dbReference>
<keyword evidence="6 12" id="KW-1133">Transmembrane helix</keyword>
<evidence type="ECO:0000256" key="11">
    <source>
        <dbReference type="RuleBase" id="RU361155"/>
    </source>
</evidence>
<evidence type="ECO:0000313" key="14">
    <source>
        <dbReference type="Ensembl" id="ENSCSRP00000023941.1"/>
    </source>
</evidence>
<dbReference type="InterPro" id="IPR027417">
    <property type="entry name" value="P-loop_NTPase"/>
</dbReference>
<dbReference type="EC" id="2.8.2.-" evidence="11"/>
<evidence type="ECO:0000256" key="12">
    <source>
        <dbReference type="SAM" id="Phobius"/>
    </source>
</evidence>
<proteinExistence type="inferred from homology"/>
<organism evidence="14 15">
    <name type="scientific">Chelydra serpentina</name>
    <name type="common">Snapping turtle</name>
    <name type="synonym">Testudo serpentina</name>
    <dbReference type="NCBI Taxonomy" id="8475"/>
    <lineage>
        <taxon>Eukaryota</taxon>
        <taxon>Metazoa</taxon>
        <taxon>Chordata</taxon>
        <taxon>Craniata</taxon>
        <taxon>Vertebrata</taxon>
        <taxon>Euteleostomi</taxon>
        <taxon>Archelosauria</taxon>
        <taxon>Testudinata</taxon>
        <taxon>Testudines</taxon>
        <taxon>Cryptodira</taxon>
        <taxon>Durocryptodira</taxon>
        <taxon>Americhelydia</taxon>
        <taxon>Chelydroidea</taxon>
        <taxon>Chelydridae</taxon>
        <taxon>Chelydra</taxon>
    </lineage>
</organism>
<dbReference type="PANTHER" id="PTHR10704:SF4">
    <property type="entry name" value="CARBOHYDRATE SULFOTRANSFERASE 6"/>
    <property type="match status" value="1"/>
</dbReference>